<organism evidence="2 3">
    <name type="scientific">Streptosporangium vulgare</name>
    <dbReference type="NCBI Taxonomy" id="46190"/>
    <lineage>
        <taxon>Bacteria</taxon>
        <taxon>Bacillati</taxon>
        <taxon>Actinomycetota</taxon>
        <taxon>Actinomycetes</taxon>
        <taxon>Streptosporangiales</taxon>
        <taxon>Streptosporangiaceae</taxon>
        <taxon>Streptosporangium</taxon>
    </lineage>
</organism>
<accession>A0ABV5TDS9</accession>
<feature type="transmembrane region" description="Helical" evidence="1">
    <location>
        <begin position="182"/>
        <end position="198"/>
    </location>
</feature>
<reference evidence="2 3" key="1">
    <citation type="submission" date="2024-09" db="EMBL/GenBank/DDBJ databases">
        <authorList>
            <person name="Sun Q."/>
            <person name="Mori K."/>
        </authorList>
    </citation>
    <scope>NUCLEOTIDE SEQUENCE [LARGE SCALE GENOMIC DNA]</scope>
    <source>
        <strain evidence="2 3">JCM 3028</strain>
    </source>
</reference>
<dbReference type="PANTHER" id="PTHR11558">
    <property type="entry name" value="SPERMIDINE/SPERMINE SYNTHASE"/>
    <property type="match status" value="1"/>
</dbReference>
<feature type="transmembrane region" description="Helical" evidence="1">
    <location>
        <begin position="542"/>
        <end position="560"/>
    </location>
</feature>
<dbReference type="InterPro" id="IPR001045">
    <property type="entry name" value="Spermi_synthase"/>
</dbReference>
<evidence type="ECO:0000256" key="1">
    <source>
        <dbReference type="SAM" id="Phobius"/>
    </source>
</evidence>
<keyword evidence="1" id="KW-1133">Transmembrane helix</keyword>
<dbReference type="InterPro" id="IPR029063">
    <property type="entry name" value="SAM-dependent_MTases_sf"/>
</dbReference>
<feature type="transmembrane region" description="Helical" evidence="1">
    <location>
        <begin position="632"/>
        <end position="650"/>
    </location>
</feature>
<evidence type="ECO:0000313" key="3">
    <source>
        <dbReference type="Proteomes" id="UP001589610"/>
    </source>
</evidence>
<keyword evidence="1" id="KW-0472">Membrane</keyword>
<feature type="transmembrane region" description="Helical" evidence="1">
    <location>
        <begin position="516"/>
        <end position="536"/>
    </location>
</feature>
<dbReference type="CDD" id="cd02440">
    <property type="entry name" value="AdoMet_MTases"/>
    <property type="match status" value="1"/>
</dbReference>
<dbReference type="Gene3D" id="3.40.50.150">
    <property type="entry name" value="Vaccinia Virus protein VP39"/>
    <property type="match status" value="1"/>
</dbReference>
<keyword evidence="3" id="KW-1185">Reference proteome</keyword>
<name>A0ABV5TDS9_9ACTN</name>
<feature type="transmembrane region" description="Helical" evidence="1">
    <location>
        <begin position="572"/>
        <end position="588"/>
    </location>
</feature>
<feature type="transmembrane region" description="Helical" evidence="1">
    <location>
        <begin position="205"/>
        <end position="229"/>
    </location>
</feature>
<comment type="caution">
    <text evidence="2">The sequence shown here is derived from an EMBL/GenBank/DDBJ whole genome shotgun (WGS) entry which is preliminary data.</text>
</comment>
<dbReference type="SUPFAM" id="SSF53335">
    <property type="entry name" value="S-adenosyl-L-methionine-dependent methyltransferases"/>
    <property type="match status" value="1"/>
</dbReference>
<protein>
    <submittedName>
        <fullName evidence="2">Spermidine synthase</fullName>
    </submittedName>
</protein>
<feature type="transmembrane region" description="Helical" evidence="1">
    <location>
        <begin position="82"/>
        <end position="102"/>
    </location>
</feature>
<feature type="transmembrane region" description="Helical" evidence="1">
    <location>
        <begin position="600"/>
        <end position="620"/>
    </location>
</feature>
<feature type="transmembrane region" description="Helical" evidence="1">
    <location>
        <begin position="52"/>
        <end position="75"/>
    </location>
</feature>
<feature type="transmembrane region" description="Helical" evidence="1">
    <location>
        <begin position="484"/>
        <end position="504"/>
    </location>
</feature>
<feature type="transmembrane region" description="Helical" evidence="1">
    <location>
        <begin position="27"/>
        <end position="46"/>
    </location>
</feature>
<dbReference type="Pfam" id="PF01564">
    <property type="entry name" value="Spermine_synth"/>
    <property type="match status" value="1"/>
</dbReference>
<feature type="transmembrane region" description="Helical" evidence="1">
    <location>
        <begin position="156"/>
        <end position="176"/>
    </location>
</feature>
<gene>
    <name evidence="2" type="ORF">ACFFRH_13775</name>
</gene>
<dbReference type="EMBL" id="JBHMBS010000005">
    <property type="protein sequence ID" value="MFB9676560.1"/>
    <property type="molecule type" value="Genomic_DNA"/>
</dbReference>
<feature type="transmembrane region" description="Helical" evidence="1">
    <location>
        <begin position="122"/>
        <end position="144"/>
    </location>
</feature>
<feature type="transmembrane region" description="Helical" evidence="1">
    <location>
        <begin position="656"/>
        <end position="674"/>
    </location>
</feature>
<sequence>MTAEAETTPPPSPDVRHTHWLSTRPRLIVASGFMLFLELALIRWTGSNIVHLSYFTNFVLLGSFLGIGLGFLRVGRSTRQPYYSPIVLAVLVLVVWLFPVTVDRQTEGVLYWTSLSASGPPPWLILPVIFAAAAIVLMGPAELVGRCFPELERLEAYRYDLIGSLTGIGLFTALSFLSAPPVVWGTIAAIAYAVLLWPRRVWARAALLVPSLIVVGVLATETLTAGALWSPYYKVTYVRGYWNDVPLMNIDVNGIPHQQATPAKSRLEWERQYALPYERATSGKLDNVLIVGAGSGTDVSIALSKGAKHVDAVEIDPKLLELGRSYHPDKPYDDPRVTPHVTDGRAFLERTSDKYDLILFALPDSLTLVSGASSLRLESYLFTQQAMEAARDHLKPGGTFSMYNYYRETWLVDRLGSTMQAAFGHKPCVDIVSETGQQAVITAGLTAEAQRCESEWAGAKADTPPPASDDLPFLYLKDRTIPQIYIITLGLILVVSLLAVRAVAGPYRRMRPYADLFLLGVAFLLLETKSVTGFALLFGTTWVVNAIVFGGVLVAVLAAVEVTRRFRVPSLPVMYGVLLAGLVLAWLVPNSWLLSLPLPLRAVTAVVVAFLPIFAANVVFAKRFADSADATVSFGANLLGAMVGGCLEYLALVIGYQGLLIVAGLVYLGAFALLPRTSGAAGGAGGAGGAGVAKVG</sequence>
<dbReference type="PANTHER" id="PTHR11558:SF11">
    <property type="entry name" value="SPERMIDINE SYNTHASE"/>
    <property type="match status" value="1"/>
</dbReference>
<keyword evidence="1" id="KW-0812">Transmembrane</keyword>
<proteinExistence type="predicted"/>
<dbReference type="Proteomes" id="UP001589610">
    <property type="component" value="Unassembled WGS sequence"/>
</dbReference>
<evidence type="ECO:0000313" key="2">
    <source>
        <dbReference type="EMBL" id="MFB9676560.1"/>
    </source>
</evidence>
<dbReference type="RefSeq" id="WP_386156701.1">
    <property type="nucleotide sequence ID" value="NZ_JBHMBS010000005.1"/>
</dbReference>